<name>A0ABR8YX96_9CLOT</name>
<evidence type="ECO:0000313" key="6">
    <source>
        <dbReference type="Proteomes" id="UP000627166"/>
    </source>
</evidence>
<evidence type="ECO:0000313" key="5">
    <source>
        <dbReference type="EMBL" id="MBD8048907.1"/>
    </source>
</evidence>
<sequence>MRRLKTMSEFNNFNDSNDKIEKTYIYDTSFSIGNPTKQKKKKKIGSYIAIALICSLLGGAVGGTVTYTILNENNKNIVTKPQANNDTSVPLTNTSSIDIPAIAKKVSPAVVGVATKTISSNFFGWQFEPQEGIGSGFIFNENGTVLTNYHVIKGASEVKVIFHNGKEVPAKVVNYQEDADLAVLRITEKVEMPGVLEFGDSDSLEVGEQVIAIGNPLGKEFSGSVTTGIISALNRQMKFDDGKTLKLIQTDTAINPGNSGGPLVNSRGQVIGINTAKIGKSGVEGLGFSIPINEVLDKLDNLTKPIIKLGITCINLNEELAKANKLPVGIYIEKVESLSIAQKGGLQPGDVIVKFANKKVGTVQEINKIKESYKEGDTVPVEFIRDGKTMTANLKFE</sequence>
<dbReference type="Pfam" id="PF13365">
    <property type="entry name" value="Trypsin_2"/>
    <property type="match status" value="1"/>
</dbReference>
<feature type="transmembrane region" description="Helical" evidence="3">
    <location>
        <begin position="47"/>
        <end position="70"/>
    </location>
</feature>
<feature type="domain" description="PDZ" evidence="4">
    <location>
        <begin position="284"/>
        <end position="387"/>
    </location>
</feature>
<reference evidence="5 6" key="1">
    <citation type="submission" date="2020-08" db="EMBL/GenBank/DDBJ databases">
        <title>A Genomic Blueprint of the Chicken Gut Microbiome.</title>
        <authorList>
            <person name="Gilroy R."/>
            <person name="Ravi A."/>
            <person name="Getino M."/>
            <person name="Pursley I."/>
            <person name="Horton D.L."/>
            <person name="Alikhan N.-F."/>
            <person name="Baker D."/>
            <person name="Gharbi K."/>
            <person name="Hall N."/>
            <person name="Watson M."/>
            <person name="Adriaenssens E.M."/>
            <person name="Foster-Nyarko E."/>
            <person name="Jarju S."/>
            <person name="Secka A."/>
            <person name="Antonio M."/>
            <person name="Oren A."/>
            <person name="Chaudhuri R."/>
            <person name="La Ragione R.M."/>
            <person name="Hildebrand F."/>
            <person name="Pallen M.J."/>
        </authorList>
    </citation>
    <scope>NUCLEOTIDE SEQUENCE [LARGE SCALE GENOMIC DNA]</scope>
    <source>
        <strain evidence="5 6">N37</strain>
    </source>
</reference>
<evidence type="ECO:0000256" key="1">
    <source>
        <dbReference type="ARBA" id="ARBA00022670"/>
    </source>
</evidence>
<dbReference type="Proteomes" id="UP000627166">
    <property type="component" value="Unassembled WGS sequence"/>
</dbReference>
<accession>A0ABR8YX96</accession>
<dbReference type="PANTHER" id="PTHR43343:SF3">
    <property type="entry name" value="PROTEASE DO-LIKE 8, CHLOROPLASTIC"/>
    <property type="match status" value="1"/>
</dbReference>
<dbReference type="PRINTS" id="PR00834">
    <property type="entry name" value="PROTEASES2C"/>
</dbReference>
<proteinExistence type="predicted"/>
<keyword evidence="6" id="KW-1185">Reference proteome</keyword>
<comment type="caution">
    <text evidence="5">The sequence shown here is derived from an EMBL/GenBank/DDBJ whole genome shotgun (WGS) entry which is preliminary data.</text>
</comment>
<dbReference type="InterPro" id="IPR051201">
    <property type="entry name" value="Chloro_Bact_Ser_Proteases"/>
</dbReference>
<organism evidence="5 6">
    <name type="scientific">Clostridium faecium</name>
    <dbReference type="NCBI Taxonomy" id="2762223"/>
    <lineage>
        <taxon>Bacteria</taxon>
        <taxon>Bacillati</taxon>
        <taxon>Bacillota</taxon>
        <taxon>Clostridia</taxon>
        <taxon>Eubacteriales</taxon>
        <taxon>Clostridiaceae</taxon>
        <taxon>Clostridium</taxon>
    </lineage>
</organism>
<dbReference type="SUPFAM" id="SSF50494">
    <property type="entry name" value="Trypsin-like serine proteases"/>
    <property type="match status" value="1"/>
</dbReference>
<dbReference type="SUPFAM" id="SSF50156">
    <property type="entry name" value="PDZ domain-like"/>
    <property type="match status" value="1"/>
</dbReference>
<evidence type="ECO:0000256" key="2">
    <source>
        <dbReference type="ARBA" id="ARBA00022801"/>
    </source>
</evidence>
<dbReference type="Gene3D" id="2.40.10.120">
    <property type="match status" value="1"/>
</dbReference>
<keyword evidence="3" id="KW-0812">Transmembrane</keyword>
<keyword evidence="1" id="KW-0645">Protease</keyword>
<keyword evidence="3" id="KW-0472">Membrane</keyword>
<protein>
    <submittedName>
        <fullName evidence="5">Trypsin-like peptidase domain-containing protein</fullName>
    </submittedName>
</protein>
<evidence type="ECO:0000256" key="3">
    <source>
        <dbReference type="SAM" id="Phobius"/>
    </source>
</evidence>
<dbReference type="Gene3D" id="2.30.42.10">
    <property type="match status" value="1"/>
</dbReference>
<dbReference type="InterPro" id="IPR001478">
    <property type="entry name" value="PDZ"/>
</dbReference>
<keyword evidence="3" id="KW-1133">Transmembrane helix</keyword>
<evidence type="ECO:0000259" key="4">
    <source>
        <dbReference type="SMART" id="SM00228"/>
    </source>
</evidence>
<dbReference type="InterPro" id="IPR036034">
    <property type="entry name" value="PDZ_sf"/>
</dbReference>
<dbReference type="Pfam" id="PF13180">
    <property type="entry name" value="PDZ_2"/>
    <property type="match status" value="1"/>
</dbReference>
<dbReference type="PANTHER" id="PTHR43343">
    <property type="entry name" value="PEPTIDASE S12"/>
    <property type="match status" value="1"/>
</dbReference>
<keyword evidence="2" id="KW-0378">Hydrolase</keyword>
<dbReference type="InterPro" id="IPR009003">
    <property type="entry name" value="Peptidase_S1_PA"/>
</dbReference>
<gene>
    <name evidence="5" type="ORF">H9637_18070</name>
</gene>
<dbReference type="EMBL" id="JACSQB010000190">
    <property type="protein sequence ID" value="MBD8048907.1"/>
    <property type="molecule type" value="Genomic_DNA"/>
</dbReference>
<dbReference type="InterPro" id="IPR001940">
    <property type="entry name" value="Peptidase_S1C"/>
</dbReference>
<dbReference type="SMART" id="SM00228">
    <property type="entry name" value="PDZ"/>
    <property type="match status" value="1"/>
</dbReference>